<dbReference type="HOGENOM" id="CLU_2522033_0_0_0"/>
<dbReference type="EMBL" id="CP001115">
    <property type="protein sequence ID" value="AHX26553.1"/>
    <property type="molecule type" value="Genomic_DNA"/>
</dbReference>
<dbReference type="Proteomes" id="UP000002208">
    <property type="component" value="Plasmid 1"/>
</dbReference>
<evidence type="ECO:0000313" key="2">
    <source>
        <dbReference type="Proteomes" id="UP000002208"/>
    </source>
</evidence>
<dbReference type="RefSeq" id="WP_041227718.1">
    <property type="nucleotide sequence ID" value="NC_012527.1"/>
</dbReference>
<protein>
    <submittedName>
        <fullName evidence="1">Uncharacterized protein</fullName>
    </submittedName>
</protein>
<geneLocation type="plasmid" evidence="2">
    <name>pDeide1</name>
</geneLocation>
<keyword evidence="2" id="KW-1185">Reference proteome</keyword>
<sequence length="84" mass="9823">MRNTPDFKSLYMPFDALLFFGDLGDGDLVGSIEQRHTRMNMRLDRGWNALIRIHRWTGREGKTSLSEVTWVALSPAVMERWIVR</sequence>
<dbReference type="KEGG" id="ddr:Deide_1p01027"/>
<keyword evidence="1" id="KW-0614">Plasmid</keyword>
<name>X5H5U5_DEIDV</name>
<dbReference type="AlphaFoldDB" id="X5H5U5"/>
<gene>
    <name evidence="1" type="ordered locus">Deide_1p01027</name>
</gene>
<evidence type="ECO:0000313" key="1">
    <source>
        <dbReference type="EMBL" id="AHX26553.1"/>
    </source>
</evidence>
<reference evidence="1 2" key="1">
    <citation type="journal article" date="2009" name="PLoS Genet.">
        <title>Alliance of proteomics and genomics to unravel the specificities of Sahara bacterium Deinococcus deserti.</title>
        <authorList>
            <person name="de Groot A."/>
            <person name="Dulermo R."/>
            <person name="Ortet P."/>
            <person name="Blanchard L."/>
            <person name="Guerin P."/>
            <person name="Fernandez B."/>
            <person name="Vacherie B."/>
            <person name="Dossat C."/>
            <person name="Jolivet E."/>
            <person name="Siguier P."/>
            <person name="Chandler M."/>
            <person name="Barakat M."/>
            <person name="Dedieu A."/>
            <person name="Barbe V."/>
            <person name="Heulin T."/>
            <person name="Sommer S."/>
            <person name="Achouak W."/>
            <person name="Armengaud J."/>
        </authorList>
    </citation>
    <scope>NUCLEOTIDE SEQUENCE [LARGE SCALE GENOMIC DNA]</scope>
    <source>
        <strain evidence="2">DSM 17065 / CIP 109153 / LMG 22923 / VCD115</strain>
        <plasmid evidence="2">pDeide1</plasmid>
    </source>
</reference>
<accession>X5H5U5</accession>
<proteinExistence type="predicted"/>
<organism evidence="1 2">
    <name type="scientific">Deinococcus deserti (strain DSM 17065 / CIP 109153 / LMG 22923 / VCD115)</name>
    <dbReference type="NCBI Taxonomy" id="546414"/>
    <lineage>
        <taxon>Bacteria</taxon>
        <taxon>Thermotogati</taxon>
        <taxon>Deinococcota</taxon>
        <taxon>Deinococci</taxon>
        <taxon>Deinococcales</taxon>
        <taxon>Deinococcaceae</taxon>
        <taxon>Deinococcus</taxon>
    </lineage>
</organism>